<dbReference type="Proteomes" id="UP000706172">
    <property type="component" value="Unassembled WGS sequence"/>
</dbReference>
<evidence type="ECO:0000313" key="3">
    <source>
        <dbReference type="Proteomes" id="UP000706172"/>
    </source>
</evidence>
<sequence length="96" mass="10658">MEFVVGAPQPIGPPGKRLPSQPQVVEARILNVRPPRRGPRSLAEKQDNRRGRSPQQDPASGRVMVVLVPEGYYVPADIDSGNYRVFLRFVPKKRGG</sequence>
<gene>
    <name evidence="2" type="ORF">H0S81_08485</name>
</gene>
<proteinExistence type="predicted"/>
<comment type="caution">
    <text evidence="2">The sequence shown here is derived from an EMBL/GenBank/DDBJ whole genome shotgun (WGS) entry which is preliminary data.</text>
</comment>
<reference evidence="2" key="1">
    <citation type="submission" date="2020-07" db="EMBL/GenBank/DDBJ databases">
        <title>Severe corrosion of carbon steel in oil field produced water can be linked to methanogenic archaea containing a special type of NiFe hydrogenase.</title>
        <authorList>
            <person name="Lahme S."/>
            <person name="Mand J."/>
            <person name="Longwell J."/>
            <person name="Smith R."/>
            <person name="Enning D."/>
        </authorList>
    </citation>
    <scope>NUCLEOTIDE SEQUENCE</scope>
    <source>
        <strain evidence="2">MIC098Bin6</strain>
    </source>
</reference>
<dbReference type="EMBL" id="JACCQK010000510">
    <property type="protein sequence ID" value="MBG0779948.1"/>
    <property type="molecule type" value="Genomic_DNA"/>
</dbReference>
<accession>A0A931CSJ4</accession>
<evidence type="ECO:0000256" key="1">
    <source>
        <dbReference type="SAM" id="MobiDB-lite"/>
    </source>
</evidence>
<evidence type="ECO:0000313" key="2">
    <source>
        <dbReference type="EMBL" id="MBG0779948.1"/>
    </source>
</evidence>
<protein>
    <submittedName>
        <fullName evidence="2">Uncharacterized protein</fullName>
    </submittedName>
</protein>
<feature type="region of interest" description="Disordered" evidence="1">
    <location>
        <begin position="1"/>
        <end position="61"/>
    </location>
</feature>
<dbReference type="AlphaFoldDB" id="A0A931CSJ4"/>
<name>A0A931CSJ4_9BACT</name>
<organism evidence="2 3">
    <name type="scientific">Desulfotignum balticum</name>
    <dbReference type="NCBI Taxonomy" id="115781"/>
    <lineage>
        <taxon>Bacteria</taxon>
        <taxon>Pseudomonadati</taxon>
        <taxon>Thermodesulfobacteriota</taxon>
        <taxon>Desulfobacteria</taxon>
        <taxon>Desulfobacterales</taxon>
        <taxon>Desulfobacteraceae</taxon>
        <taxon>Desulfotignum</taxon>
    </lineage>
</organism>